<name>R4WCJ1_RIPPE</name>
<feature type="signal peptide" evidence="1">
    <location>
        <begin position="1"/>
        <end position="18"/>
    </location>
</feature>
<reference evidence="2" key="1">
    <citation type="journal article" date="2013" name="PLoS ONE">
        <title>Gene expression in gut symbiotic organ of stinkbug affected by extracellular bacterial symbiont.</title>
        <authorList>
            <person name="Futahashi R."/>
            <person name="Tanaka K."/>
            <person name="Tanahashi M."/>
            <person name="Nikoh N."/>
            <person name="Kikuchi Y."/>
            <person name="Lee B.L."/>
            <person name="Fukatsu T."/>
        </authorList>
    </citation>
    <scope>NUCLEOTIDE SEQUENCE</scope>
    <source>
        <tissue evidence="2">Midgut</tissue>
    </source>
</reference>
<dbReference type="EMBL" id="AK416913">
    <property type="protein sequence ID" value="BAN20128.1"/>
    <property type="molecule type" value="mRNA"/>
</dbReference>
<proteinExistence type="evidence at transcript level"/>
<accession>R4WCJ1</accession>
<sequence>MNTITIILTVALFCSVLGAPGFQGEQCKRGTLCKFGHYCCSQVVWWWQHCCPNGVVCCQRFGPGCGKECDDQVEEDYLPKHQTKAADPEELISHG</sequence>
<organism evidence="2">
    <name type="scientific">Riptortus pedestris</name>
    <name type="common">Bean bug</name>
    <dbReference type="NCBI Taxonomy" id="329032"/>
    <lineage>
        <taxon>Eukaryota</taxon>
        <taxon>Metazoa</taxon>
        <taxon>Ecdysozoa</taxon>
        <taxon>Arthropoda</taxon>
        <taxon>Hexapoda</taxon>
        <taxon>Insecta</taxon>
        <taxon>Pterygota</taxon>
        <taxon>Neoptera</taxon>
        <taxon>Paraneoptera</taxon>
        <taxon>Hemiptera</taxon>
        <taxon>Heteroptera</taxon>
        <taxon>Panheteroptera</taxon>
        <taxon>Pentatomomorpha</taxon>
        <taxon>Coreoidea</taxon>
        <taxon>Alydidae</taxon>
        <taxon>Riptortus</taxon>
    </lineage>
</organism>
<feature type="chain" id="PRO_5004372285" evidence="1">
    <location>
        <begin position="19"/>
        <end position="95"/>
    </location>
</feature>
<evidence type="ECO:0000256" key="1">
    <source>
        <dbReference type="SAM" id="SignalP"/>
    </source>
</evidence>
<dbReference type="AlphaFoldDB" id="R4WCJ1"/>
<keyword evidence="1" id="KW-0732">Signal</keyword>
<evidence type="ECO:0000313" key="2">
    <source>
        <dbReference type="EMBL" id="BAN20128.1"/>
    </source>
</evidence>
<protein>
    <submittedName>
        <fullName evidence="2">Cysteine rich secreted protein</fullName>
    </submittedName>
</protein>